<accession>A0A3M7RI63</accession>
<dbReference type="CDD" id="cd00876">
    <property type="entry name" value="Ras"/>
    <property type="match status" value="1"/>
</dbReference>
<dbReference type="PROSITE" id="PS51419">
    <property type="entry name" value="RAB"/>
    <property type="match status" value="1"/>
</dbReference>
<dbReference type="GO" id="GO:0016020">
    <property type="term" value="C:membrane"/>
    <property type="evidence" value="ECO:0007669"/>
    <property type="project" value="InterPro"/>
</dbReference>
<dbReference type="GO" id="GO:0007165">
    <property type="term" value="P:signal transduction"/>
    <property type="evidence" value="ECO:0007669"/>
    <property type="project" value="InterPro"/>
</dbReference>
<dbReference type="FunFam" id="3.40.50.300:FF:002309">
    <property type="entry name" value="Ras-related protein Ral-A"/>
    <property type="match status" value="1"/>
</dbReference>
<dbReference type="InterPro" id="IPR001806">
    <property type="entry name" value="Small_GTPase"/>
</dbReference>
<evidence type="ECO:0000313" key="4">
    <source>
        <dbReference type="Proteomes" id="UP000276133"/>
    </source>
</evidence>
<dbReference type="PANTHER" id="PTHR24070">
    <property type="entry name" value="RAS, DI-RAS, AND RHEB FAMILY MEMBERS OF SMALL GTPASE SUPERFAMILY"/>
    <property type="match status" value="1"/>
</dbReference>
<dbReference type="Gene3D" id="3.40.50.300">
    <property type="entry name" value="P-loop containing nucleotide triphosphate hydrolases"/>
    <property type="match status" value="1"/>
</dbReference>
<gene>
    <name evidence="3" type="ORF">BpHYR1_033061</name>
</gene>
<keyword evidence="1" id="KW-0547">Nucleotide-binding</keyword>
<dbReference type="GO" id="GO:0003924">
    <property type="term" value="F:GTPase activity"/>
    <property type="evidence" value="ECO:0007669"/>
    <property type="project" value="InterPro"/>
</dbReference>
<evidence type="ECO:0000256" key="2">
    <source>
        <dbReference type="ARBA" id="ARBA00023134"/>
    </source>
</evidence>
<dbReference type="STRING" id="10195.A0A3M7RI63"/>
<sequence length="223" mass="25831">MTAQMASFLKLTLVGDGGVGKSCLILQYMYHDFVEEYEPTKADAYRRTITLQGEDVQIDILDTAGQEDYPAVRDGYLKHGDGFLLVFDLTNRETFESIRNHRENVLRVKADDANLPIILIGNKSDLRQNRLISFEEANSLATQWNIPYIETSAKTRENVDRAFSEIFLKIKEIKQIRRQNPQQYQVPASSVMTPEEEKAVREDSLRKRIKKFYQNFKKKCKIS</sequence>
<proteinExistence type="predicted"/>
<dbReference type="EMBL" id="REGN01003317">
    <property type="protein sequence ID" value="RNA23262.1"/>
    <property type="molecule type" value="Genomic_DNA"/>
</dbReference>
<dbReference type="SUPFAM" id="SSF52540">
    <property type="entry name" value="P-loop containing nucleoside triphosphate hydrolases"/>
    <property type="match status" value="1"/>
</dbReference>
<dbReference type="SMART" id="SM00176">
    <property type="entry name" value="RAN"/>
    <property type="match status" value="1"/>
</dbReference>
<dbReference type="SMART" id="SM00175">
    <property type="entry name" value="RAB"/>
    <property type="match status" value="1"/>
</dbReference>
<protein>
    <submittedName>
        <fullName evidence="3">Ras-related Ral-a</fullName>
    </submittedName>
</protein>
<dbReference type="PRINTS" id="PR00449">
    <property type="entry name" value="RASTRNSFRMNG"/>
</dbReference>
<dbReference type="PROSITE" id="PS51421">
    <property type="entry name" value="RAS"/>
    <property type="match status" value="1"/>
</dbReference>
<dbReference type="Proteomes" id="UP000276133">
    <property type="component" value="Unassembled WGS sequence"/>
</dbReference>
<evidence type="ECO:0000256" key="1">
    <source>
        <dbReference type="ARBA" id="ARBA00022741"/>
    </source>
</evidence>
<reference evidence="3 4" key="1">
    <citation type="journal article" date="2018" name="Sci. Rep.">
        <title>Genomic signatures of local adaptation to the degree of environmental predictability in rotifers.</title>
        <authorList>
            <person name="Franch-Gras L."/>
            <person name="Hahn C."/>
            <person name="Garcia-Roger E.M."/>
            <person name="Carmona M.J."/>
            <person name="Serra M."/>
            <person name="Gomez A."/>
        </authorList>
    </citation>
    <scope>NUCLEOTIDE SEQUENCE [LARGE SCALE GENOMIC DNA]</scope>
    <source>
        <strain evidence="3">HYR1</strain>
    </source>
</reference>
<keyword evidence="2" id="KW-0342">GTP-binding</keyword>
<dbReference type="OrthoDB" id="5976022at2759"/>
<dbReference type="PROSITE" id="PS51420">
    <property type="entry name" value="RHO"/>
    <property type="match status" value="1"/>
</dbReference>
<comment type="caution">
    <text evidence="3">The sequence shown here is derived from an EMBL/GenBank/DDBJ whole genome shotgun (WGS) entry which is preliminary data.</text>
</comment>
<organism evidence="3 4">
    <name type="scientific">Brachionus plicatilis</name>
    <name type="common">Marine rotifer</name>
    <name type="synonym">Brachionus muelleri</name>
    <dbReference type="NCBI Taxonomy" id="10195"/>
    <lineage>
        <taxon>Eukaryota</taxon>
        <taxon>Metazoa</taxon>
        <taxon>Spiralia</taxon>
        <taxon>Gnathifera</taxon>
        <taxon>Rotifera</taxon>
        <taxon>Eurotatoria</taxon>
        <taxon>Monogononta</taxon>
        <taxon>Pseudotrocha</taxon>
        <taxon>Ploima</taxon>
        <taxon>Brachionidae</taxon>
        <taxon>Brachionus</taxon>
    </lineage>
</organism>
<name>A0A3M7RI63_BRAPC</name>
<dbReference type="NCBIfam" id="TIGR00231">
    <property type="entry name" value="small_GTP"/>
    <property type="match status" value="1"/>
</dbReference>
<dbReference type="InterPro" id="IPR005225">
    <property type="entry name" value="Small_GTP-bd"/>
</dbReference>
<dbReference type="SMART" id="SM00173">
    <property type="entry name" value="RAS"/>
    <property type="match status" value="1"/>
</dbReference>
<dbReference type="AlphaFoldDB" id="A0A3M7RI63"/>
<dbReference type="GO" id="GO:0005525">
    <property type="term" value="F:GTP binding"/>
    <property type="evidence" value="ECO:0007669"/>
    <property type="project" value="UniProtKB-KW"/>
</dbReference>
<dbReference type="InterPro" id="IPR027417">
    <property type="entry name" value="P-loop_NTPase"/>
</dbReference>
<dbReference type="SMART" id="SM00174">
    <property type="entry name" value="RHO"/>
    <property type="match status" value="1"/>
</dbReference>
<evidence type="ECO:0000313" key="3">
    <source>
        <dbReference type="EMBL" id="RNA23262.1"/>
    </source>
</evidence>
<dbReference type="Pfam" id="PF00071">
    <property type="entry name" value="Ras"/>
    <property type="match status" value="1"/>
</dbReference>
<dbReference type="InterPro" id="IPR020849">
    <property type="entry name" value="Small_GTPase_Ras-type"/>
</dbReference>
<keyword evidence="4" id="KW-1185">Reference proteome</keyword>